<reference evidence="4 5" key="1">
    <citation type="submission" date="2023-07" db="EMBL/GenBank/DDBJ databases">
        <title>Sorghum-associated microbial communities from plants grown in Nebraska, USA.</title>
        <authorList>
            <person name="Schachtman D."/>
        </authorList>
    </citation>
    <scope>NUCLEOTIDE SEQUENCE [LARGE SCALE GENOMIC DNA]</scope>
    <source>
        <strain evidence="4 5">BE310</strain>
    </source>
</reference>
<evidence type="ECO:0000313" key="4">
    <source>
        <dbReference type="EMBL" id="MDR7296101.1"/>
    </source>
</evidence>
<dbReference type="Proteomes" id="UP001180536">
    <property type="component" value="Unassembled WGS sequence"/>
</dbReference>
<dbReference type="PANTHER" id="PTHR36698:SF3">
    <property type="entry name" value="ABC-TYPE TRANSPORT AUXILIARY LIPOPROTEIN COMPONENT DOMAIN-CONTAINING PROTEIN"/>
    <property type="match status" value="1"/>
</dbReference>
<feature type="domain" description="Mce/MlaD" evidence="3">
    <location>
        <begin position="38"/>
        <end position="112"/>
    </location>
</feature>
<organism evidence="4 5">
    <name type="scientific">Pelomonas aquatica</name>
    <dbReference type="NCBI Taxonomy" id="431058"/>
    <lineage>
        <taxon>Bacteria</taxon>
        <taxon>Pseudomonadati</taxon>
        <taxon>Pseudomonadota</taxon>
        <taxon>Betaproteobacteria</taxon>
        <taxon>Burkholderiales</taxon>
        <taxon>Sphaerotilaceae</taxon>
        <taxon>Roseateles</taxon>
    </lineage>
</organism>
<comment type="caution">
    <text evidence="4">The sequence shown here is derived from an EMBL/GenBank/DDBJ whole genome shotgun (WGS) entry which is preliminary data.</text>
</comment>
<name>A0ABU1Z7U1_9BURK</name>
<dbReference type="RefSeq" id="WP_310343227.1">
    <property type="nucleotide sequence ID" value="NZ_JAVDXQ010000002.1"/>
</dbReference>
<evidence type="ECO:0000259" key="3">
    <source>
        <dbReference type="Pfam" id="PF02470"/>
    </source>
</evidence>
<proteinExistence type="predicted"/>
<dbReference type="Pfam" id="PF02470">
    <property type="entry name" value="MlaD"/>
    <property type="match status" value="1"/>
</dbReference>
<feature type="region of interest" description="Disordered" evidence="2">
    <location>
        <begin position="283"/>
        <end position="322"/>
    </location>
</feature>
<dbReference type="InterPro" id="IPR003399">
    <property type="entry name" value="Mce/MlaD"/>
</dbReference>
<evidence type="ECO:0000256" key="1">
    <source>
        <dbReference type="SAM" id="Coils"/>
    </source>
</evidence>
<sequence length="322" mass="33652">MENKAHAIAAGLFLLLLGLALAASVAWFQGDRTERVHYTVVARSGVPGLNLKAPVKLRGVEVGYVDSIGFDPADPRQILVDIAVDAAAPVSASTFAQLGLQGVTGLSFIGLEEADAKAPLTRAAPGARIALKPTLLDRLAESGPLLLAGFAETADRLNALLSEGNRAQLNRSLVQLEQAAGDTSRLMAALQPGARELPVFLKDADATAQRASAALREIEALAADSRQLTQELKTRVAVLDRLDGAAVQLQTTTRNLELALVGDTPPRTRPLVADLSAASRSIERAARDVGEQPQSLLFGRSGQPPGPGEAGFDARLKAGGSK</sequence>
<gene>
    <name evidence="4" type="ORF">J2X16_001440</name>
</gene>
<evidence type="ECO:0000256" key="2">
    <source>
        <dbReference type="SAM" id="MobiDB-lite"/>
    </source>
</evidence>
<keyword evidence="5" id="KW-1185">Reference proteome</keyword>
<keyword evidence="1" id="KW-0175">Coiled coil</keyword>
<feature type="coiled-coil region" evidence="1">
    <location>
        <begin position="201"/>
        <end position="231"/>
    </location>
</feature>
<dbReference type="EMBL" id="JAVDXQ010000002">
    <property type="protein sequence ID" value="MDR7296101.1"/>
    <property type="molecule type" value="Genomic_DNA"/>
</dbReference>
<protein>
    <submittedName>
        <fullName evidence="4">Phospholipid/cholesterol/gamma-HCH transport system substrate-binding protein</fullName>
    </submittedName>
</protein>
<accession>A0ABU1Z7U1</accession>
<dbReference type="PANTHER" id="PTHR36698">
    <property type="entry name" value="BLL5892 PROTEIN"/>
    <property type="match status" value="1"/>
</dbReference>
<evidence type="ECO:0000313" key="5">
    <source>
        <dbReference type="Proteomes" id="UP001180536"/>
    </source>
</evidence>